<organism evidence="2 3">
    <name type="scientific">Nocardiopsis metallicus</name>
    <dbReference type="NCBI Taxonomy" id="179819"/>
    <lineage>
        <taxon>Bacteria</taxon>
        <taxon>Bacillati</taxon>
        <taxon>Actinomycetota</taxon>
        <taxon>Actinomycetes</taxon>
        <taxon>Streptosporangiales</taxon>
        <taxon>Nocardiopsidaceae</taxon>
        <taxon>Nocardiopsis</taxon>
    </lineage>
</organism>
<evidence type="ECO:0000256" key="1">
    <source>
        <dbReference type="SAM" id="MobiDB-lite"/>
    </source>
</evidence>
<keyword evidence="3" id="KW-1185">Reference proteome</keyword>
<feature type="compositionally biased region" description="Acidic residues" evidence="1">
    <location>
        <begin position="1"/>
        <end position="11"/>
    </location>
</feature>
<proteinExistence type="predicted"/>
<dbReference type="AlphaFoldDB" id="A0A840WG77"/>
<dbReference type="EMBL" id="JACHDO010000001">
    <property type="protein sequence ID" value="MBB5490727.1"/>
    <property type="molecule type" value="Genomic_DNA"/>
</dbReference>
<feature type="region of interest" description="Disordered" evidence="1">
    <location>
        <begin position="1"/>
        <end position="40"/>
    </location>
</feature>
<sequence length="59" mass="6323">MLAEQLQEEVWESTGGEPVPACPGHQHPAKADSANEVPSWVCPRDGHVLRPILPAGTPE</sequence>
<reference evidence="2 3" key="1">
    <citation type="submission" date="2020-08" db="EMBL/GenBank/DDBJ databases">
        <title>Sequencing the genomes of 1000 actinobacteria strains.</title>
        <authorList>
            <person name="Klenk H.-P."/>
        </authorList>
    </citation>
    <scope>NUCLEOTIDE SEQUENCE [LARGE SCALE GENOMIC DNA]</scope>
    <source>
        <strain evidence="2 3">DSM 44598</strain>
    </source>
</reference>
<accession>A0A840WG77</accession>
<protein>
    <submittedName>
        <fullName evidence="2">Uncharacterized protein</fullName>
    </submittedName>
</protein>
<comment type="caution">
    <text evidence="2">The sequence shown here is derived from an EMBL/GenBank/DDBJ whole genome shotgun (WGS) entry which is preliminary data.</text>
</comment>
<name>A0A840WG77_9ACTN</name>
<dbReference type="Proteomes" id="UP000579647">
    <property type="component" value="Unassembled WGS sequence"/>
</dbReference>
<evidence type="ECO:0000313" key="2">
    <source>
        <dbReference type="EMBL" id="MBB5490727.1"/>
    </source>
</evidence>
<evidence type="ECO:0000313" key="3">
    <source>
        <dbReference type="Proteomes" id="UP000579647"/>
    </source>
</evidence>
<gene>
    <name evidence="2" type="ORF">HNR07_001864</name>
</gene>